<keyword evidence="2" id="KW-1185">Reference proteome</keyword>
<accession>A0A9X9JV82</accession>
<reference evidence="1" key="1">
    <citation type="submission" date="2022-10" db="EMBL/GenBank/DDBJ databases">
        <authorList>
            <person name="Hossain D.M.M."/>
            <person name="Khan F."/>
            <person name="Bhuiyan M.S.S."/>
            <person name="Tabassum S.N."/>
            <person name="Rahman A."/>
            <person name="Sadique A."/>
            <person name="Hossain M.S.A."/>
        </authorList>
    </citation>
    <scope>NUCLEOTIDE SEQUENCE</scope>
</reference>
<dbReference type="EMBL" id="OP611406">
    <property type="protein sequence ID" value="UYE93662.1"/>
    <property type="molecule type" value="Genomic_DNA"/>
</dbReference>
<dbReference type="Proteomes" id="UP001164403">
    <property type="component" value="Segment"/>
</dbReference>
<sequence length="42" mass="4660">MHLPNGAKVFFEKARGAEIPFTAMTNDAKNPKITVDGWQART</sequence>
<evidence type="ECO:0000313" key="1">
    <source>
        <dbReference type="EMBL" id="UYE93662.1"/>
    </source>
</evidence>
<organism evidence="1 2">
    <name type="scientific">Klebsiella phage mfs</name>
    <dbReference type="NCBI Taxonomy" id="2985561"/>
    <lineage>
        <taxon>Viruses</taxon>
        <taxon>Duplodnaviria</taxon>
        <taxon>Heunggongvirae</taxon>
        <taxon>Uroviricota</taxon>
        <taxon>Caudoviricetes</taxon>
        <taxon>Drexlerviridae</taxon>
        <taxon>Webervirus</taxon>
        <taxon>Webervirus mfs</taxon>
    </lineage>
</organism>
<evidence type="ECO:0000313" key="2">
    <source>
        <dbReference type="Proteomes" id="UP001164403"/>
    </source>
</evidence>
<gene>
    <name evidence="1" type="ORF">EEPDABAO_00071</name>
</gene>
<name>A0A9X9JV82_9CAUD</name>
<protein>
    <submittedName>
        <fullName evidence="1">Uncharacterized protein</fullName>
    </submittedName>
</protein>
<proteinExistence type="predicted"/>